<dbReference type="GO" id="GO:0005658">
    <property type="term" value="C:alpha DNA polymerase:primase complex"/>
    <property type="evidence" value="ECO:0007669"/>
    <property type="project" value="TreeGrafter"/>
</dbReference>
<dbReference type="InterPro" id="IPR016722">
    <property type="entry name" value="DNA_pol_alpha_bsu"/>
</dbReference>
<dbReference type="GO" id="GO:0006270">
    <property type="term" value="P:DNA replication initiation"/>
    <property type="evidence" value="ECO:0007669"/>
    <property type="project" value="TreeGrafter"/>
</dbReference>
<dbReference type="PANTHER" id="PTHR23061">
    <property type="entry name" value="DNA POLYMERASE 2 ALPHA 70 KDA SUBUNIT"/>
    <property type="match status" value="1"/>
</dbReference>
<dbReference type="Pfam" id="PF08418">
    <property type="entry name" value="Pol_alpha_B_N"/>
    <property type="match status" value="1"/>
</dbReference>
<sequence length="274" mass="30051">MSGGFVEDLLDSGDRDGFSKDHKEVFLDELGVFGVEEISPSCLSKMSEFCLVYQSAPETIASSWIAFSIKKGIHAGDMTVPLLEQMEQEVLVKDSSKPSSKTPVSKRSAPRIFTANTSNHGYDAEDDILESYGAKKEGLKKLQTTPELPASKRFVSSIGSPSVVFSPSSFSPKCINQSAKYSSRSTSGDVVAHLRNGESPEWMCCNDLDLTVGLAHTGSICKPNFMYMFEKLQVKAGCLLDSATDLAEYYQKQEMDENEAFCQHFRVDFGGLAL</sequence>
<evidence type="ECO:0000256" key="1">
    <source>
        <dbReference type="ARBA" id="ARBA00004123"/>
    </source>
</evidence>
<feature type="compositionally biased region" description="Low complexity" evidence="3">
    <location>
        <begin position="97"/>
        <end position="107"/>
    </location>
</feature>
<feature type="domain" description="DNA polymerase alpha subunit B N-terminal" evidence="4">
    <location>
        <begin position="27"/>
        <end position="93"/>
    </location>
</feature>
<evidence type="ECO:0000259" key="4">
    <source>
        <dbReference type="Pfam" id="PF08418"/>
    </source>
</evidence>
<protein>
    <submittedName>
        <fullName evidence="5">Putative dna polymerase alpha subunit b</fullName>
    </submittedName>
</protein>
<dbReference type="InterPro" id="IPR043034">
    <property type="entry name" value="DNA_pol_alpha_B_N_sf"/>
</dbReference>
<proteinExistence type="evidence at transcript level"/>
<dbReference type="AlphaFoldDB" id="A0A023G4J4"/>
<dbReference type="PANTHER" id="PTHR23061:SF12">
    <property type="entry name" value="DNA POLYMERASE ALPHA SUBUNIT B"/>
    <property type="match status" value="1"/>
</dbReference>
<evidence type="ECO:0000256" key="3">
    <source>
        <dbReference type="SAM" id="MobiDB-lite"/>
    </source>
</evidence>
<evidence type="ECO:0000256" key="2">
    <source>
        <dbReference type="ARBA" id="ARBA00023242"/>
    </source>
</evidence>
<comment type="subcellular location">
    <subcellularLocation>
        <location evidence="1">Nucleus</location>
    </subcellularLocation>
</comment>
<evidence type="ECO:0000313" key="5">
    <source>
        <dbReference type="EMBL" id="JAC29151.1"/>
    </source>
</evidence>
<feature type="region of interest" description="Disordered" evidence="3">
    <location>
        <begin position="91"/>
        <end position="110"/>
    </location>
</feature>
<accession>A0A023G4J4</accession>
<organism evidence="5">
    <name type="scientific">Amblyomma triste</name>
    <name type="common">Neotropical tick</name>
    <dbReference type="NCBI Taxonomy" id="251400"/>
    <lineage>
        <taxon>Eukaryota</taxon>
        <taxon>Metazoa</taxon>
        <taxon>Ecdysozoa</taxon>
        <taxon>Arthropoda</taxon>
        <taxon>Chelicerata</taxon>
        <taxon>Arachnida</taxon>
        <taxon>Acari</taxon>
        <taxon>Parasitiformes</taxon>
        <taxon>Ixodida</taxon>
        <taxon>Ixodoidea</taxon>
        <taxon>Ixodidae</taxon>
        <taxon>Amblyomminae</taxon>
        <taxon>Amblyomma</taxon>
    </lineage>
</organism>
<dbReference type="Gene3D" id="1.10.8.530">
    <property type="entry name" value="DNA polymerase alpha-primase, subunit B, N-terminal domain"/>
    <property type="match status" value="1"/>
</dbReference>
<dbReference type="EMBL" id="GBBM01006267">
    <property type="protein sequence ID" value="JAC29151.1"/>
    <property type="molecule type" value="mRNA"/>
</dbReference>
<name>A0A023G4J4_AMBTT</name>
<dbReference type="InterPro" id="IPR013627">
    <property type="entry name" value="Pol_alpha_B_N"/>
</dbReference>
<keyword evidence="2" id="KW-0539">Nucleus</keyword>
<reference evidence="5" key="1">
    <citation type="submission" date="2014-03" db="EMBL/GenBank/DDBJ databases">
        <title>The sialotranscriptome of Amblyomma triste, Amblyomma parvum and Amblyomma cajennense ticks, uncovered by 454-based RNA-seq.</title>
        <authorList>
            <person name="Garcia G.R."/>
            <person name="Gardinassi L.G."/>
            <person name="Ribeiro J.M."/>
            <person name="Anatriello E."/>
            <person name="Ferreira B.R."/>
            <person name="Moreira H.N."/>
            <person name="Mafra C."/>
            <person name="Olegario M.M."/>
            <person name="Szabo P.J."/>
            <person name="Miranda-Santos I.K."/>
            <person name="Maruyama S.R."/>
        </authorList>
    </citation>
    <scope>NUCLEOTIDE SEQUENCE</scope>
    <source>
        <strain evidence="5">Mato Grasso do Sul</strain>
        <tissue evidence="5">Salivary glands</tissue>
    </source>
</reference>